<dbReference type="RefSeq" id="WP_213403561.1">
    <property type="nucleotide sequence ID" value="NZ_JAGIBT010000002.1"/>
</dbReference>
<evidence type="ECO:0000313" key="2">
    <source>
        <dbReference type="EMBL" id="MBS7824307.1"/>
    </source>
</evidence>
<reference evidence="2" key="1">
    <citation type="submission" date="2021-03" db="EMBL/GenBank/DDBJ databases">
        <title>Identification and antibiotic profiling of Wohlfahrtiimonas chitiniclastica, an underestimated human pathogen.</title>
        <authorList>
            <person name="Kopf A."/>
            <person name="Bunk B."/>
            <person name="Coldewey S."/>
            <person name="Gunzer F."/>
            <person name="Riedel T."/>
            <person name="Schroettner P."/>
        </authorList>
    </citation>
    <scope>NUCLEOTIDE SEQUENCE</scope>
    <source>
        <strain evidence="2">DSM 100917</strain>
    </source>
</reference>
<dbReference type="Pfam" id="PF18475">
    <property type="entry name" value="PIN7"/>
    <property type="match status" value="1"/>
</dbReference>
<organism evidence="2 3">
    <name type="scientific">Wohlfahrtiimonas chitiniclastica</name>
    <dbReference type="NCBI Taxonomy" id="400946"/>
    <lineage>
        <taxon>Bacteria</taxon>
        <taxon>Pseudomonadati</taxon>
        <taxon>Pseudomonadota</taxon>
        <taxon>Gammaproteobacteria</taxon>
        <taxon>Cardiobacteriales</taxon>
        <taxon>Ignatzschineriaceae</taxon>
        <taxon>Wohlfahrtiimonas</taxon>
    </lineage>
</organism>
<proteinExistence type="predicted"/>
<gene>
    <name evidence="2" type="ORF">J7561_03705</name>
</gene>
<protein>
    <recommendedName>
        <fullName evidence="1">PIN-like domain-containing protein</fullName>
    </recommendedName>
</protein>
<dbReference type="InterPro" id="IPR041494">
    <property type="entry name" value="PIN7"/>
</dbReference>
<evidence type="ECO:0000313" key="3">
    <source>
        <dbReference type="Proteomes" id="UP000680020"/>
    </source>
</evidence>
<dbReference type="AlphaFoldDB" id="A0AB35BZH7"/>
<evidence type="ECO:0000259" key="1">
    <source>
        <dbReference type="Pfam" id="PF18475"/>
    </source>
</evidence>
<dbReference type="EMBL" id="JAGIBU010000002">
    <property type="protein sequence ID" value="MBS7824307.1"/>
    <property type="molecule type" value="Genomic_DNA"/>
</dbReference>
<feature type="domain" description="PIN-like" evidence="1">
    <location>
        <begin position="12"/>
        <end position="111"/>
    </location>
</feature>
<dbReference type="Proteomes" id="UP000680020">
    <property type="component" value="Unassembled WGS sequence"/>
</dbReference>
<comment type="caution">
    <text evidence="2">The sequence shown here is derived from an EMBL/GenBank/DDBJ whole genome shotgun (WGS) entry which is preliminary data.</text>
</comment>
<accession>A0AB35BZH7</accession>
<sequence>MEEKTNYQSLLLIDIENCPSKIEELIQDFQIYQKIVICYAQTGVKIPLDWLMILKDCVAKDQLELVKMCEVGNNSADFGITFLLGRYFDQFDHFVIYSNDKGFDVIIELVSRSENKHAERIGKQDTVAQTLAAREVEPKVININSEELLALPPFKQAEQATLAYLSRLLINGSWPSKVQGFYNSIRTRLRFMACDDVAQEKLAHQIIECLIKAEVISVNDQQMVYHKGKIKSWVDDNL</sequence>
<name>A0AB35BZH7_9GAMM</name>